<gene>
    <name evidence="2" type="ORF">DPMN_084518</name>
</gene>
<organism evidence="2 3">
    <name type="scientific">Dreissena polymorpha</name>
    <name type="common">Zebra mussel</name>
    <name type="synonym">Mytilus polymorpha</name>
    <dbReference type="NCBI Taxonomy" id="45954"/>
    <lineage>
        <taxon>Eukaryota</taxon>
        <taxon>Metazoa</taxon>
        <taxon>Spiralia</taxon>
        <taxon>Lophotrochozoa</taxon>
        <taxon>Mollusca</taxon>
        <taxon>Bivalvia</taxon>
        <taxon>Autobranchia</taxon>
        <taxon>Heteroconchia</taxon>
        <taxon>Euheterodonta</taxon>
        <taxon>Imparidentia</taxon>
        <taxon>Neoheterodontei</taxon>
        <taxon>Myida</taxon>
        <taxon>Dreissenoidea</taxon>
        <taxon>Dreissenidae</taxon>
        <taxon>Dreissena</taxon>
    </lineage>
</organism>
<dbReference type="Proteomes" id="UP000828390">
    <property type="component" value="Unassembled WGS sequence"/>
</dbReference>
<reference evidence="2" key="2">
    <citation type="submission" date="2020-11" db="EMBL/GenBank/DDBJ databases">
        <authorList>
            <person name="McCartney M.A."/>
            <person name="Auch B."/>
            <person name="Kono T."/>
            <person name="Mallez S."/>
            <person name="Becker A."/>
            <person name="Gohl D.M."/>
            <person name="Silverstein K.A.T."/>
            <person name="Koren S."/>
            <person name="Bechman K.B."/>
            <person name="Herman A."/>
            <person name="Abrahante J.E."/>
            <person name="Garbe J."/>
        </authorList>
    </citation>
    <scope>NUCLEOTIDE SEQUENCE</scope>
    <source>
        <strain evidence="2">Duluth1</strain>
        <tissue evidence="2">Whole animal</tissue>
    </source>
</reference>
<evidence type="ECO:0000313" key="3">
    <source>
        <dbReference type="Proteomes" id="UP000828390"/>
    </source>
</evidence>
<dbReference type="EMBL" id="JAIWYP010000016">
    <property type="protein sequence ID" value="KAH3697033.1"/>
    <property type="molecule type" value="Genomic_DNA"/>
</dbReference>
<evidence type="ECO:0000256" key="1">
    <source>
        <dbReference type="SAM" id="MobiDB-lite"/>
    </source>
</evidence>
<evidence type="ECO:0000313" key="2">
    <source>
        <dbReference type="EMBL" id="KAH3697033.1"/>
    </source>
</evidence>
<feature type="compositionally biased region" description="Basic and acidic residues" evidence="1">
    <location>
        <begin position="1"/>
        <end position="19"/>
    </location>
</feature>
<proteinExistence type="predicted"/>
<sequence length="298" mass="34674">MPFITEKARGILDTQDRGKKPPSLSWDHKPKWTTSTEIHQPGSTSIFYFGHTFVLTHAGFKLGTSQNGLHPLKYTNLEFPVQVPRAPKASKRLVRLTDKEARDSQFHRQTLWHTLSDLNLKKEEKQIVSVDRNENFIVNNEKCLALIKLYMQVVVETKHEMKVTRAVHTRSMGPSKSSMKDRRREYDSRRKASVRYKIVRFYLRKRHANRALYRDVLLTIAMDLKYMEIALQCTVSGITQILDALARYNNTVHTIAVPICFTSPQATQTNQLTLFTQNSFQFHYKLIRGKNSKKKQRP</sequence>
<name>A0A9D3YAP6_DREPO</name>
<accession>A0A9D3YAP6</accession>
<comment type="caution">
    <text evidence="2">The sequence shown here is derived from an EMBL/GenBank/DDBJ whole genome shotgun (WGS) entry which is preliminary data.</text>
</comment>
<dbReference type="AlphaFoldDB" id="A0A9D3YAP6"/>
<keyword evidence="3" id="KW-1185">Reference proteome</keyword>
<feature type="region of interest" description="Disordered" evidence="1">
    <location>
        <begin position="165"/>
        <end position="186"/>
    </location>
</feature>
<protein>
    <submittedName>
        <fullName evidence="2">Uncharacterized protein</fullName>
    </submittedName>
</protein>
<feature type="region of interest" description="Disordered" evidence="1">
    <location>
        <begin position="1"/>
        <end position="27"/>
    </location>
</feature>
<reference evidence="2" key="1">
    <citation type="journal article" date="2019" name="bioRxiv">
        <title>The Genome of the Zebra Mussel, Dreissena polymorpha: A Resource for Invasive Species Research.</title>
        <authorList>
            <person name="McCartney M.A."/>
            <person name="Auch B."/>
            <person name="Kono T."/>
            <person name="Mallez S."/>
            <person name="Zhang Y."/>
            <person name="Obille A."/>
            <person name="Becker A."/>
            <person name="Abrahante J.E."/>
            <person name="Garbe J."/>
            <person name="Badalamenti J.P."/>
            <person name="Herman A."/>
            <person name="Mangelson H."/>
            <person name="Liachko I."/>
            <person name="Sullivan S."/>
            <person name="Sone E.D."/>
            <person name="Koren S."/>
            <person name="Silverstein K.A.T."/>
            <person name="Beckman K.B."/>
            <person name="Gohl D.M."/>
        </authorList>
    </citation>
    <scope>NUCLEOTIDE SEQUENCE</scope>
    <source>
        <strain evidence="2">Duluth1</strain>
        <tissue evidence="2">Whole animal</tissue>
    </source>
</reference>